<keyword evidence="3" id="KW-0067">ATP-binding</keyword>
<evidence type="ECO:0000313" key="3">
    <source>
        <dbReference type="EMBL" id="JAG07189.1"/>
    </source>
</evidence>
<sequence>MLWLTKCFVVVLSVAVAHCQSPSAVQSTDTSVNDEAVSVAATTVNCGSSSDFNSVRVMLRMIDVMEKVVEAFLNCRTYSDPTKANIHVNIPPLQCNPGVISTPDSPPPNSLPYTVDGENYENCPPQQNPSCRYRKY</sequence>
<evidence type="ECO:0000256" key="2">
    <source>
        <dbReference type="SAM" id="SignalP"/>
    </source>
</evidence>
<keyword evidence="2" id="KW-0732">Signal</keyword>
<feature type="signal peptide" evidence="2">
    <location>
        <begin position="1"/>
        <end position="19"/>
    </location>
</feature>
<evidence type="ECO:0000256" key="1">
    <source>
        <dbReference type="SAM" id="MobiDB-lite"/>
    </source>
</evidence>
<organism evidence="3">
    <name type="scientific">Lygus hesperus</name>
    <name type="common">Western plant bug</name>
    <dbReference type="NCBI Taxonomy" id="30085"/>
    <lineage>
        <taxon>Eukaryota</taxon>
        <taxon>Metazoa</taxon>
        <taxon>Ecdysozoa</taxon>
        <taxon>Arthropoda</taxon>
        <taxon>Hexapoda</taxon>
        <taxon>Insecta</taxon>
        <taxon>Pterygota</taxon>
        <taxon>Neoptera</taxon>
        <taxon>Paraneoptera</taxon>
        <taxon>Hemiptera</taxon>
        <taxon>Heteroptera</taxon>
        <taxon>Panheteroptera</taxon>
        <taxon>Cimicomorpha</taxon>
        <taxon>Miridae</taxon>
        <taxon>Mirini</taxon>
        <taxon>Lygus</taxon>
    </lineage>
</organism>
<keyword evidence="3" id="KW-0547">Nucleotide-binding</keyword>
<reference evidence="3" key="2">
    <citation type="submission" date="2014-07" db="EMBL/GenBank/DDBJ databases">
        <authorList>
            <person name="Hull J."/>
        </authorList>
    </citation>
    <scope>NUCLEOTIDE SEQUENCE</scope>
</reference>
<dbReference type="AlphaFoldDB" id="A0A0A9WHF1"/>
<protein>
    <submittedName>
        <fullName evidence="3">Putative DNA helicase ino80</fullName>
    </submittedName>
</protein>
<reference evidence="3" key="1">
    <citation type="journal article" date="2014" name="PLoS ONE">
        <title>Transcriptome-Based Identification of ABC Transporters in the Western Tarnished Plant Bug Lygus hesperus.</title>
        <authorList>
            <person name="Hull J.J."/>
            <person name="Chaney K."/>
            <person name="Geib S.M."/>
            <person name="Fabrick J.A."/>
            <person name="Brent C.S."/>
            <person name="Walsh D."/>
            <person name="Lavine L.C."/>
        </authorList>
    </citation>
    <scope>NUCLEOTIDE SEQUENCE</scope>
</reference>
<dbReference type="GO" id="GO:0004386">
    <property type="term" value="F:helicase activity"/>
    <property type="evidence" value="ECO:0007669"/>
    <property type="project" value="UniProtKB-KW"/>
</dbReference>
<proteinExistence type="predicted"/>
<feature type="region of interest" description="Disordered" evidence="1">
    <location>
        <begin position="97"/>
        <end position="119"/>
    </location>
</feature>
<accession>A0A0A9WHF1</accession>
<keyword evidence="3" id="KW-0378">Hydrolase</keyword>
<name>A0A0A9WHF1_LYGHE</name>
<dbReference type="EMBL" id="GBHO01036415">
    <property type="protein sequence ID" value="JAG07189.1"/>
    <property type="molecule type" value="Transcribed_RNA"/>
</dbReference>
<keyword evidence="3" id="KW-0347">Helicase</keyword>
<gene>
    <name evidence="3" type="primary">ino80_1</name>
    <name evidence="3" type="ORF">CM83_19502</name>
</gene>
<reference evidence="4" key="3">
    <citation type="submission" date="2014-09" db="EMBL/GenBank/DDBJ databases">
        <authorList>
            <person name="Magalhaes I.L.F."/>
            <person name="Oliveira U."/>
            <person name="Santos F.R."/>
            <person name="Vidigal T.H.D.A."/>
            <person name="Brescovit A.D."/>
            <person name="Santos A.J."/>
        </authorList>
    </citation>
    <scope>NUCLEOTIDE SEQUENCE</scope>
</reference>
<dbReference type="EMBL" id="GBRD01004834">
    <property type="protein sequence ID" value="JAG60987.1"/>
    <property type="molecule type" value="Transcribed_RNA"/>
</dbReference>
<evidence type="ECO:0000313" key="4">
    <source>
        <dbReference type="EMBL" id="JAG60987.1"/>
    </source>
</evidence>
<feature type="chain" id="PRO_5015033670" evidence="2">
    <location>
        <begin position="20"/>
        <end position="136"/>
    </location>
</feature>